<dbReference type="Gramene" id="EOX93485">
    <property type="protein sequence ID" value="EOX93485"/>
    <property type="gene ID" value="TCM_002348"/>
</dbReference>
<gene>
    <name evidence="1" type="ORF">TCM_002348</name>
</gene>
<dbReference type="eggNOG" id="KOG1612">
    <property type="taxonomic scope" value="Eukaryota"/>
</dbReference>
<dbReference type="InterPro" id="IPR027408">
    <property type="entry name" value="PNPase/RNase_PH_dom_sf"/>
</dbReference>
<name>A0A061DL98_THECC</name>
<evidence type="ECO:0000313" key="1">
    <source>
        <dbReference type="EMBL" id="EOX93485.1"/>
    </source>
</evidence>
<dbReference type="Gene3D" id="3.30.230.70">
    <property type="entry name" value="GHMP Kinase, N-terminal domain"/>
    <property type="match status" value="1"/>
</dbReference>
<evidence type="ECO:0000313" key="2">
    <source>
        <dbReference type="Proteomes" id="UP000026915"/>
    </source>
</evidence>
<proteinExistence type="predicted"/>
<organism evidence="1 2">
    <name type="scientific">Theobroma cacao</name>
    <name type="common">Cacao</name>
    <name type="synonym">Cocoa</name>
    <dbReference type="NCBI Taxonomy" id="3641"/>
    <lineage>
        <taxon>Eukaryota</taxon>
        <taxon>Viridiplantae</taxon>
        <taxon>Streptophyta</taxon>
        <taxon>Embryophyta</taxon>
        <taxon>Tracheophyta</taxon>
        <taxon>Spermatophyta</taxon>
        <taxon>Magnoliopsida</taxon>
        <taxon>eudicotyledons</taxon>
        <taxon>Gunneridae</taxon>
        <taxon>Pentapetalae</taxon>
        <taxon>rosids</taxon>
        <taxon>malvids</taxon>
        <taxon>Malvales</taxon>
        <taxon>Malvaceae</taxon>
        <taxon>Byttnerioideae</taxon>
        <taxon>Theobroma</taxon>
    </lineage>
</organism>
<dbReference type="Proteomes" id="UP000026915">
    <property type="component" value="Chromosome 1"/>
</dbReference>
<protein>
    <submittedName>
        <fullName evidence="1">Uncharacterized protein</fullName>
    </submittedName>
</protein>
<dbReference type="HOGENOM" id="CLU_2201811_0_0_1"/>
<reference evidence="1 2" key="1">
    <citation type="journal article" date="2013" name="Genome Biol.">
        <title>The genome sequence of the most widely cultivated cacao type and its use to identify candidate genes regulating pod color.</title>
        <authorList>
            <person name="Motamayor J.C."/>
            <person name="Mockaitis K."/>
            <person name="Schmutz J."/>
            <person name="Haiminen N."/>
            <person name="Iii D.L."/>
            <person name="Cornejo O."/>
            <person name="Findley S.D."/>
            <person name="Zheng P."/>
            <person name="Utro F."/>
            <person name="Royaert S."/>
            <person name="Saski C."/>
            <person name="Jenkins J."/>
            <person name="Podicheti R."/>
            <person name="Zhao M."/>
            <person name="Scheffler B.E."/>
            <person name="Stack J.C."/>
            <person name="Feltus F.A."/>
            <person name="Mustiga G.M."/>
            <person name="Amores F."/>
            <person name="Phillips W."/>
            <person name="Marelli J.P."/>
            <person name="May G.D."/>
            <person name="Shapiro H."/>
            <person name="Ma J."/>
            <person name="Bustamante C.D."/>
            <person name="Schnell R.J."/>
            <person name="Main D."/>
            <person name="Gilbert D."/>
            <person name="Parida L."/>
            <person name="Kuhn D.N."/>
        </authorList>
    </citation>
    <scope>NUCLEOTIDE SEQUENCE [LARGE SCALE GENOMIC DNA]</scope>
    <source>
        <strain evidence="2">cv. Matina 1-6</strain>
    </source>
</reference>
<accession>A0A061DL98</accession>
<dbReference type="STRING" id="3641.A0A061DL98"/>
<dbReference type="SUPFAM" id="SSF55666">
    <property type="entry name" value="Ribonuclease PH domain 2-like"/>
    <property type="match status" value="1"/>
</dbReference>
<sequence length="108" mass="12011">MLVEIIGRHKRSSEHVWDSYHSYNEKALYVGRHCIVDATSDGESHIISAVWTTIDRKGHVFVLARRGGAGLGPSIILDMMSIAKHTIKQLIKKLESDKAAVEVGEKES</sequence>
<dbReference type="AlphaFoldDB" id="A0A061DL98"/>
<dbReference type="InParanoid" id="A0A061DL98"/>
<dbReference type="EMBL" id="CM001879">
    <property type="protein sequence ID" value="EOX93485.1"/>
    <property type="molecule type" value="Genomic_DNA"/>
</dbReference>
<dbReference type="InterPro" id="IPR036345">
    <property type="entry name" value="ExoRNase_PH_dom2_sf"/>
</dbReference>
<keyword evidence="2" id="KW-1185">Reference proteome</keyword>